<evidence type="ECO:0000259" key="1">
    <source>
        <dbReference type="Pfam" id="PF23070"/>
    </source>
</evidence>
<gene>
    <name evidence="2" type="primary">NCL1_10738</name>
    <name evidence="2" type="ORF">TNIN_8571</name>
</gene>
<dbReference type="Proteomes" id="UP000886998">
    <property type="component" value="Unassembled WGS sequence"/>
</dbReference>
<dbReference type="PANTHER" id="PTHR22255">
    <property type="entry name" value="LP06548P"/>
    <property type="match status" value="1"/>
</dbReference>
<organism evidence="2 3">
    <name type="scientific">Trichonephila inaurata madagascariensis</name>
    <dbReference type="NCBI Taxonomy" id="2747483"/>
    <lineage>
        <taxon>Eukaryota</taxon>
        <taxon>Metazoa</taxon>
        <taxon>Ecdysozoa</taxon>
        <taxon>Arthropoda</taxon>
        <taxon>Chelicerata</taxon>
        <taxon>Arachnida</taxon>
        <taxon>Araneae</taxon>
        <taxon>Araneomorphae</taxon>
        <taxon>Entelegynae</taxon>
        <taxon>Araneoidea</taxon>
        <taxon>Nephilidae</taxon>
        <taxon>Trichonephila</taxon>
        <taxon>Trichonephila inaurata</taxon>
    </lineage>
</organism>
<dbReference type="InterPro" id="IPR055471">
    <property type="entry name" value="DUF7043"/>
</dbReference>
<dbReference type="OrthoDB" id="9979716at2759"/>
<dbReference type="Pfam" id="PF23070">
    <property type="entry name" value="DUF7043"/>
    <property type="match status" value="1"/>
</dbReference>
<feature type="domain" description="DUF7043" evidence="1">
    <location>
        <begin position="52"/>
        <end position="145"/>
    </location>
</feature>
<accession>A0A8X6XCI6</accession>
<reference evidence="2" key="1">
    <citation type="submission" date="2020-08" db="EMBL/GenBank/DDBJ databases">
        <title>Multicomponent nature underlies the extraordinary mechanical properties of spider dragline silk.</title>
        <authorList>
            <person name="Kono N."/>
            <person name="Nakamura H."/>
            <person name="Mori M."/>
            <person name="Yoshida Y."/>
            <person name="Ohtoshi R."/>
            <person name="Malay A.D."/>
            <person name="Moran D.A.P."/>
            <person name="Tomita M."/>
            <person name="Numata K."/>
            <person name="Arakawa K."/>
        </authorList>
    </citation>
    <scope>NUCLEOTIDE SEQUENCE</scope>
</reference>
<dbReference type="PANTHER" id="PTHR22255:SF9">
    <property type="entry name" value="LP06548P"/>
    <property type="match status" value="1"/>
</dbReference>
<name>A0A8X6XCI6_9ARAC</name>
<protein>
    <recommendedName>
        <fullName evidence="1">DUF7043 domain-containing protein</fullName>
    </recommendedName>
</protein>
<evidence type="ECO:0000313" key="2">
    <source>
        <dbReference type="EMBL" id="GFY50217.1"/>
    </source>
</evidence>
<proteinExistence type="predicted"/>
<dbReference type="GO" id="GO:0061909">
    <property type="term" value="P:autophagosome-lysosome fusion"/>
    <property type="evidence" value="ECO:0007669"/>
    <property type="project" value="TreeGrafter"/>
</dbReference>
<dbReference type="AlphaFoldDB" id="A0A8X6XCI6"/>
<keyword evidence="3" id="KW-1185">Reference proteome</keyword>
<dbReference type="EMBL" id="BMAV01007361">
    <property type="protein sequence ID" value="GFY50217.1"/>
    <property type="molecule type" value="Genomic_DNA"/>
</dbReference>
<evidence type="ECO:0000313" key="3">
    <source>
        <dbReference type="Proteomes" id="UP000886998"/>
    </source>
</evidence>
<comment type="caution">
    <text evidence="2">The sequence shown here is derived from an EMBL/GenBank/DDBJ whole genome shotgun (WGS) entry which is preliminary data.</text>
</comment>
<sequence length="193" mass="21805">MHWKFVIEKHSVYEKDKDTFDISQSADPTCDGLVSPRDGSRIMKLTKTKHPTSGCQFPSWVTSTRHWHTLDGRMNYYFSHRNNSYRIVHQHTSHAETKVTCTDEVYSSPNSTTVVAYSMQGCSNGFVCLTFHQREKHIIEIQTVKAASLCLTTLRILALFLKLSILAWLALKSSSSTSGLIPVSSLSNFDKSV</sequence>